<evidence type="ECO:0000313" key="2">
    <source>
        <dbReference type="Proteomes" id="UP001058974"/>
    </source>
</evidence>
<protein>
    <submittedName>
        <fullName evidence="1">Uncharacterized protein</fullName>
    </submittedName>
</protein>
<gene>
    <name evidence="1" type="ORF">KIW84_072803</name>
</gene>
<dbReference type="EMBL" id="JAMSHJ010000007">
    <property type="protein sequence ID" value="KAI5386410.1"/>
    <property type="molecule type" value="Genomic_DNA"/>
</dbReference>
<dbReference type="Gramene" id="Psat07G0280300-T1">
    <property type="protein sequence ID" value="KAI5386410.1"/>
    <property type="gene ID" value="KIW84_072803"/>
</dbReference>
<comment type="caution">
    <text evidence="1">The sequence shown here is derived from an EMBL/GenBank/DDBJ whole genome shotgun (WGS) entry which is preliminary data.</text>
</comment>
<organism evidence="1 2">
    <name type="scientific">Pisum sativum</name>
    <name type="common">Garden pea</name>
    <name type="synonym">Lathyrus oleraceus</name>
    <dbReference type="NCBI Taxonomy" id="3888"/>
    <lineage>
        <taxon>Eukaryota</taxon>
        <taxon>Viridiplantae</taxon>
        <taxon>Streptophyta</taxon>
        <taxon>Embryophyta</taxon>
        <taxon>Tracheophyta</taxon>
        <taxon>Spermatophyta</taxon>
        <taxon>Magnoliopsida</taxon>
        <taxon>eudicotyledons</taxon>
        <taxon>Gunneridae</taxon>
        <taxon>Pentapetalae</taxon>
        <taxon>rosids</taxon>
        <taxon>fabids</taxon>
        <taxon>Fabales</taxon>
        <taxon>Fabaceae</taxon>
        <taxon>Papilionoideae</taxon>
        <taxon>50 kb inversion clade</taxon>
        <taxon>NPAAA clade</taxon>
        <taxon>Hologalegina</taxon>
        <taxon>IRL clade</taxon>
        <taxon>Fabeae</taxon>
        <taxon>Lathyrus</taxon>
    </lineage>
</organism>
<evidence type="ECO:0000313" key="1">
    <source>
        <dbReference type="EMBL" id="KAI5386410.1"/>
    </source>
</evidence>
<sequence>MKARVRQLRVELKSIKKGTNSVIEFVLCAKAIANSLLVVGDAVSEHDQIDFILNDLHEESNPLVMQMYDVHEPESLYDVKALLYFTPSLAPDSSQNVDVMPSDSLEALTFDP</sequence>
<dbReference type="AlphaFoldDB" id="A0A9D4VPJ5"/>
<reference evidence="1 2" key="1">
    <citation type="journal article" date="2022" name="Nat. Genet.">
        <title>Improved pea reference genome and pan-genome highlight genomic features and evolutionary characteristics.</title>
        <authorList>
            <person name="Yang T."/>
            <person name="Liu R."/>
            <person name="Luo Y."/>
            <person name="Hu S."/>
            <person name="Wang D."/>
            <person name="Wang C."/>
            <person name="Pandey M.K."/>
            <person name="Ge S."/>
            <person name="Xu Q."/>
            <person name="Li N."/>
            <person name="Li G."/>
            <person name="Huang Y."/>
            <person name="Saxena R.K."/>
            <person name="Ji Y."/>
            <person name="Li M."/>
            <person name="Yan X."/>
            <person name="He Y."/>
            <person name="Liu Y."/>
            <person name="Wang X."/>
            <person name="Xiang C."/>
            <person name="Varshney R.K."/>
            <person name="Ding H."/>
            <person name="Gao S."/>
            <person name="Zong X."/>
        </authorList>
    </citation>
    <scope>NUCLEOTIDE SEQUENCE [LARGE SCALE GENOMIC DNA]</scope>
    <source>
        <strain evidence="1 2">cv. Zhongwan 6</strain>
    </source>
</reference>
<dbReference type="PANTHER" id="PTHR47481:SF31">
    <property type="entry name" value="OS01G0873500 PROTEIN"/>
    <property type="match status" value="1"/>
</dbReference>
<accession>A0A9D4VPJ5</accession>
<proteinExistence type="predicted"/>
<name>A0A9D4VPJ5_PEA</name>
<dbReference type="PANTHER" id="PTHR47481">
    <property type="match status" value="1"/>
</dbReference>
<keyword evidence="2" id="KW-1185">Reference proteome</keyword>
<dbReference type="Proteomes" id="UP001058974">
    <property type="component" value="Chromosome 7"/>
</dbReference>